<evidence type="ECO:0000259" key="7">
    <source>
        <dbReference type="PROSITE" id="PS50887"/>
    </source>
</evidence>
<dbReference type="AlphaFoldDB" id="A0A921KDE2"/>
<evidence type="ECO:0000256" key="2">
    <source>
        <dbReference type="ARBA" id="ARBA00022475"/>
    </source>
</evidence>
<evidence type="ECO:0000256" key="4">
    <source>
        <dbReference type="ARBA" id="ARBA00022989"/>
    </source>
</evidence>
<dbReference type="SUPFAM" id="SSF103190">
    <property type="entry name" value="Sensory domain-like"/>
    <property type="match status" value="2"/>
</dbReference>
<evidence type="ECO:0000256" key="3">
    <source>
        <dbReference type="ARBA" id="ARBA00022692"/>
    </source>
</evidence>
<comment type="subcellular location">
    <subcellularLocation>
        <location evidence="1">Cell membrane</location>
        <topology evidence="1">Multi-pass membrane protein</topology>
    </subcellularLocation>
</comment>
<comment type="caution">
    <text evidence="8">The sequence shown here is derived from an EMBL/GenBank/DDBJ whole genome shotgun (WGS) entry which is preliminary data.</text>
</comment>
<feature type="transmembrane region" description="Helical" evidence="6">
    <location>
        <begin position="279"/>
        <end position="298"/>
    </location>
</feature>
<dbReference type="InterPro" id="IPR029151">
    <property type="entry name" value="Sensor-like_sf"/>
</dbReference>
<gene>
    <name evidence="8" type="ORF">K8V56_09405</name>
</gene>
<dbReference type="EMBL" id="DYWT01000154">
    <property type="protein sequence ID" value="HJF31978.1"/>
    <property type="molecule type" value="Genomic_DNA"/>
</dbReference>
<organism evidence="8 9">
    <name type="scientific">Sporosarcina psychrophila</name>
    <name type="common">Bacillus psychrophilus</name>
    <dbReference type="NCBI Taxonomy" id="1476"/>
    <lineage>
        <taxon>Bacteria</taxon>
        <taxon>Bacillati</taxon>
        <taxon>Bacillota</taxon>
        <taxon>Bacilli</taxon>
        <taxon>Bacillales</taxon>
        <taxon>Caryophanaceae</taxon>
        <taxon>Sporosarcina</taxon>
    </lineage>
</organism>
<evidence type="ECO:0000313" key="8">
    <source>
        <dbReference type="EMBL" id="HJF31978.1"/>
    </source>
</evidence>
<dbReference type="CDD" id="cd18773">
    <property type="entry name" value="PDC1_HK_sensor"/>
    <property type="match status" value="1"/>
</dbReference>
<evidence type="ECO:0000256" key="1">
    <source>
        <dbReference type="ARBA" id="ARBA00004651"/>
    </source>
</evidence>
<evidence type="ECO:0000256" key="5">
    <source>
        <dbReference type="ARBA" id="ARBA00023136"/>
    </source>
</evidence>
<dbReference type="GO" id="GO:0005886">
    <property type="term" value="C:plasma membrane"/>
    <property type="evidence" value="ECO:0007669"/>
    <property type="project" value="UniProtKB-SubCell"/>
</dbReference>
<evidence type="ECO:0000313" key="9">
    <source>
        <dbReference type="Proteomes" id="UP000698173"/>
    </source>
</evidence>
<keyword evidence="3 6" id="KW-0812">Transmembrane</keyword>
<protein>
    <submittedName>
        <fullName evidence="8">Sensor domain-containing diguanylate cyclase</fullName>
    </submittedName>
</protein>
<name>A0A921KDE2_SPOPS</name>
<keyword evidence="5 6" id="KW-0472">Membrane</keyword>
<reference evidence="8" key="2">
    <citation type="submission" date="2021-09" db="EMBL/GenBank/DDBJ databases">
        <authorList>
            <person name="Gilroy R."/>
        </authorList>
    </citation>
    <scope>NUCLEOTIDE SEQUENCE</scope>
    <source>
        <strain evidence="8">CHK171-7178</strain>
    </source>
</reference>
<dbReference type="InterPro" id="IPR033479">
    <property type="entry name" value="dCache_1"/>
</dbReference>
<keyword evidence="2" id="KW-1003">Cell membrane</keyword>
<dbReference type="PANTHER" id="PTHR45138:SF9">
    <property type="entry name" value="DIGUANYLATE CYCLASE DGCM-RELATED"/>
    <property type="match status" value="1"/>
</dbReference>
<reference evidence="8" key="1">
    <citation type="journal article" date="2021" name="PeerJ">
        <title>Extensive microbial diversity within the chicken gut microbiome revealed by metagenomics and culture.</title>
        <authorList>
            <person name="Gilroy R."/>
            <person name="Ravi A."/>
            <person name="Getino M."/>
            <person name="Pursley I."/>
            <person name="Horton D.L."/>
            <person name="Alikhan N.F."/>
            <person name="Baker D."/>
            <person name="Gharbi K."/>
            <person name="Hall N."/>
            <person name="Watson M."/>
            <person name="Adriaenssens E.M."/>
            <person name="Foster-Nyarko E."/>
            <person name="Jarju S."/>
            <person name="Secka A."/>
            <person name="Antonio M."/>
            <person name="Oren A."/>
            <person name="Chaudhuri R.R."/>
            <person name="La Ragione R."/>
            <person name="Hildebrand F."/>
            <person name="Pallen M.J."/>
        </authorList>
    </citation>
    <scope>NUCLEOTIDE SEQUENCE</scope>
    <source>
        <strain evidence="8">CHK171-7178</strain>
    </source>
</reference>
<dbReference type="GO" id="GO:0052621">
    <property type="term" value="F:diguanylate cyclase activity"/>
    <property type="evidence" value="ECO:0007669"/>
    <property type="project" value="TreeGrafter"/>
</dbReference>
<dbReference type="InterPro" id="IPR000160">
    <property type="entry name" value="GGDEF_dom"/>
</dbReference>
<dbReference type="CDD" id="cd12912">
    <property type="entry name" value="PDC2_MCP_like"/>
    <property type="match status" value="1"/>
</dbReference>
<dbReference type="Pfam" id="PF00990">
    <property type="entry name" value="GGDEF"/>
    <property type="match status" value="1"/>
</dbReference>
<feature type="domain" description="GGDEF" evidence="7">
    <location>
        <begin position="385"/>
        <end position="515"/>
    </location>
</feature>
<dbReference type="InterPro" id="IPR043128">
    <property type="entry name" value="Rev_trsase/Diguanyl_cyclase"/>
</dbReference>
<dbReference type="FunFam" id="3.30.70.270:FF:000001">
    <property type="entry name" value="Diguanylate cyclase domain protein"/>
    <property type="match status" value="1"/>
</dbReference>
<dbReference type="SMART" id="SM00267">
    <property type="entry name" value="GGDEF"/>
    <property type="match status" value="1"/>
</dbReference>
<dbReference type="Proteomes" id="UP000698173">
    <property type="component" value="Unassembled WGS sequence"/>
</dbReference>
<sequence>MIKTLRFWIMLLISFTMIGILSITLFSGYYVTKQNLINNSLEINRVYSMKLAQLSEEVFGGMQSNLQIKASEMSAEIDNPEKLSEKLADLISSSKNFNSLSIVDREGVVLATSPEIGIVGKKLATEGPTEALRERKPLISKPYKAATGRLLILVSTPLWSEKNEYLGFLSGTIYLQQDNIIHDILDEHFSTDGSYVWVVDTSGMLIYHPDAKRIGETISENEVNLKIQRHESGAQQVTNSEGKKFLAGYTYIKSSKWGVVSQTPFDASIQPLSGMVYKMLLYAFPFVVFFFLLTIILTEKLSSPLRKLAMLSARLKESGGQLECNDIPTWYFEAKQLNATIHEYAQSQQQKVEDYKERSYTDPLTGLKNRRYGEEITTKWIMEKKQFSVIMIDIDHFKAVNDKYGHHIGDEVLKFLSGKMNEIVRDDDVCIRLGGEEFVVLLAETNIQEAMIIAERLRTNVASMLCPTNDYMTISSGVGSYHNHNETIEDFFNRVDKALYQAKMEGRNKVVQSEG</sequence>
<feature type="transmembrane region" description="Helical" evidence="6">
    <location>
        <begin position="7"/>
        <end position="31"/>
    </location>
</feature>
<proteinExistence type="predicted"/>
<dbReference type="InterPro" id="IPR050469">
    <property type="entry name" value="Diguanylate_Cyclase"/>
</dbReference>
<dbReference type="PANTHER" id="PTHR45138">
    <property type="entry name" value="REGULATORY COMPONENTS OF SENSORY TRANSDUCTION SYSTEM"/>
    <property type="match status" value="1"/>
</dbReference>
<dbReference type="SUPFAM" id="SSF55073">
    <property type="entry name" value="Nucleotide cyclase"/>
    <property type="match status" value="1"/>
</dbReference>
<accession>A0A921KDE2</accession>
<dbReference type="InterPro" id="IPR029787">
    <property type="entry name" value="Nucleotide_cyclase"/>
</dbReference>
<keyword evidence="4 6" id="KW-1133">Transmembrane helix</keyword>
<dbReference type="Pfam" id="PF02743">
    <property type="entry name" value="dCache_1"/>
    <property type="match status" value="1"/>
</dbReference>
<dbReference type="NCBIfam" id="TIGR00254">
    <property type="entry name" value="GGDEF"/>
    <property type="match status" value="1"/>
</dbReference>
<dbReference type="PROSITE" id="PS50887">
    <property type="entry name" value="GGDEF"/>
    <property type="match status" value="1"/>
</dbReference>
<dbReference type="Gene3D" id="3.30.70.270">
    <property type="match status" value="1"/>
</dbReference>
<evidence type="ECO:0000256" key="6">
    <source>
        <dbReference type="SAM" id="Phobius"/>
    </source>
</evidence>
<dbReference type="CDD" id="cd01949">
    <property type="entry name" value="GGDEF"/>
    <property type="match status" value="1"/>
</dbReference>
<dbReference type="Gene3D" id="3.30.450.20">
    <property type="entry name" value="PAS domain"/>
    <property type="match status" value="1"/>
</dbReference>